<dbReference type="STRING" id="5627.A0A1C7MKS1"/>
<name>A0A1C7MKS1_GRIFR</name>
<dbReference type="OrthoDB" id="1368at2759"/>
<keyword evidence="2" id="KW-1185">Reference proteome</keyword>
<proteinExistence type="predicted"/>
<dbReference type="AlphaFoldDB" id="A0A1C7MKS1"/>
<organism evidence="1 2">
    <name type="scientific">Grifola frondosa</name>
    <name type="common">Maitake</name>
    <name type="synonym">Polyporus frondosus</name>
    <dbReference type="NCBI Taxonomy" id="5627"/>
    <lineage>
        <taxon>Eukaryota</taxon>
        <taxon>Fungi</taxon>
        <taxon>Dikarya</taxon>
        <taxon>Basidiomycota</taxon>
        <taxon>Agaricomycotina</taxon>
        <taxon>Agaricomycetes</taxon>
        <taxon>Polyporales</taxon>
        <taxon>Grifolaceae</taxon>
        <taxon>Grifola</taxon>
    </lineage>
</organism>
<reference evidence="1 2" key="1">
    <citation type="submission" date="2016-03" db="EMBL/GenBank/DDBJ databases">
        <title>Whole genome sequencing of Grifola frondosa 9006-11.</title>
        <authorList>
            <person name="Min B."/>
            <person name="Park H."/>
            <person name="Kim J.-G."/>
            <person name="Cho H."/>
            <person name="Oh Y.-L."/>
            <person name="Kong W.-S."/>
            <person name="Choi I.-G."/>
        </authorList>
    </citation>
    <scope>NUCLEOTIDE SEQUENCE [LARGE SCALE GENOMIC DNA]</scope>
    <source>
        <strain evidence="1 2">9006-11</strain>
    </source>
</reference>
<dbReference type="EMBL" id="LUGG01000002">
    <property type="protein sequence ID" value="OBZ77408.1"/>
    <property type="molecule type" value="Genomic_DNA"/>
</dbReference>
<dbReference type="Proteomes" id="UP000092993">
    <property type="component" value="Unassembled WGS sequence"/>
</dbReference>
<accession>A0A1C7MKS1</accession>
<sequence>MVLSHLRFFGENPFNYDLNDLDLDHFCLYIQRELHEITAHCASEPEGYIDTAWNQPFAPTDRRTADEMIDDLDHLYHGPETDQMTRKV</sequence>
<comment type="caution">
    <text evidence="1">The sequence shown here is derived from an EMBL/GenBank/DDBJ whole genome shotgun (WGS) entry which is preliminary data.</text>
</comment>
<evidence type="ECO:0000313" key="1">
    <source>
        <dbReference type="EMBL" id="OBZ77408.1"/>
    </source>
</evidence>
<protein>
    <submittedName>
        <fullName evidence="1">Uncharacterized protein</fullName>
    </submittedName>
</protein>
<gene>
    <name evidence="1" type="ORF">A0H81_02298</name>
</gene>
<evidence type="ECO:0000313" key="2">
    <source>
        <dbReference type="Proteomes" id="UP000092993"/>
    </source>
</evidence>